<evidence type="ECO:0000256" key="3">
    <source>
        <dbReference type="ARBA" id="ARBA00022679"/>
    </source>
</evidence>
<dbReference type="EMBL" id="APPV01000006">
    <property type="protein sequence ID" value="ENV61533.1"/>
    <property type="molecule type" value="Genomic_DNA"/>
</dbReference>
<evidence type="ECO:0000256" key="2">
    <source>
        <dbReference type="ARBA" id="ARBA00022676"/>
    </source>
</evidence>
<evidence type="ECO:0000256" key="1">
    <source>
        <dbReference type="ARBA" id="ARBA00006739"/>
    </source>
</evidence>
<proteinExistence type="inferred from homology"/>
<dbReference type="PANTHER" id="PTHR43685">
    <property type="entry name" value="GLYCOSYLTRANSFERASE"/>
    <property type="match status" value="1"/>
</dbReference>
<keyword evidence="3" id="KW-0808">Transferase</keyword>
<accession>A0ABN0K0X0</accession>
<keyword evidence="6" id="KW-1185">Reference proteome</keyword>
<evidence type="ECO:0000313" key="5">
    <source>
        <dbReference type="EMBL" id="ENV61533.1"/>
    </source>
</evidence>
<protein>
    <recommendedName>
        <fullName evidence="4">Glycosyltransferase 2-like domain-containing protein</fullName>
    </recommendedName>
</protein>
<dbReference type="InterPro" id="IPR050834">
    <property type="entry name" value="Glycosyltransf_2"/>
</dbReference>
<dbReference type="RefSeq" id="WP_004944389.1">
    <property type="nucleotide sequence ID" value="NZ_KB849643.1"/>
</dbReference>
<dbReference type="Proteomes" id="UP000018433">
    <property type="component" value="Unassembled WGS sequence"/>
</dbReference>
<dbReference type="Gene3D" id="3.90.550.10">
    <property type="entry name" value="Spore Coat Polysaccharide Biosynthesis Protein SpsA, Chain A"/>
    <property type="match status" value="1"/>
</dbReference>
<dbReference type="Pfam" id="PF00535">
    <property type="entry name" value="Glycos_transf_2"/>
    <property type="match status" value="1"/>
</dbReference>
<dbReference type="InterPro" id="IPR001173">
    <property type="entry name" value="Glyco_trans_2-like"/>
</dbReference>
<reference evidence="5 6" key="1">
    <citation type="submission" date="2013-02" db="EMBL/GenBank/DDBJ databases">
        <title>The Genome Sequence of Acinetobacter soli NIPH 2899.</title>
        <authorList>
            <consortium name="The Broad Institute Genome Sequencing Platform"/>
            <consortium name="The Broad Institute Genome Sequencing Center for Infectious Disease"/>
            <person name="Cerqueira G."/>
            <person name="Feldgarden M."/>
            <person name="Courvalin P."/>
            <person name="Perichon B."/>
            <person name="Grillot-Courvalin C."/>
            <person name="Clermont D."/>
            <person name="Rocha E."/>
            <person name="Yoon E.-J."/>
            <person name="Nemec A."/>
            <person name="Walker B."/>
            <person name="Young S.K."/>
            <person name="Zeng Q."/>
            <person name="Gargeya S."/>
            <person name="Fitzgerald M."/>
            <person name="Haas B."/>
            <person name="Abouelleil A."/>
            <person name="Alvarado L."/>
            <person name="Arachchi H.M."/>
            <person name="Berlin A.M."/>
            <person name="Chapman S.B."/>
            <person name="Dewar J."/>
            <person name="Goldberg J."/>
            <person name="Griggs A."/>
            <person name="Gujja S."/>
            <person name="Hansen M."/>
            <person name="Howarth C."/>
            <person name="Imamovic A."/>
            <person name="Larimer J."/>
            <person name="McCowan C."/>
            <person name="Murphy C."/>
            <person name="Neiman D."/>
            <person name="Pearson M."/>
            <person name="Priest M."/>
            <person name="Roberts A."/>
            <person name="Saif S."/>
            <person name="Shea T."/>
            <person name="Sisk P."/>
            <person name="Sykes S."/>
            <person name="Wortman J."/>
            <person name="Nusbaum C."/>
            <person name="Birren B."/>
        </authorList>
    </citation>
    <scope>NUCLEOTIDE SEQUENCE [LARGE SCALE GENOMIC DNA]</scope>
    <source>
        <strain evidence="5 6">NIPH 2899</strain>
    </source>
</reference>
<dbReference type="InterPro" id="IPR029044">
    <property type="entry name" value="Nucleotide-diphossugar_trans"/>
</dbReference>
<comment type="caution">
    <text evidence="5">The sequence shown here is derived from an EMBL/GenBank/DDBJ whole genome shotgun (WGS) entry which is preliminary data.</text>
</comment>
<sequence length="274" mass="31790">MKFSALMSIYHKENPSHFNACMESIWDNQTLKPTEIILVEDGKLTDELYVIINEWKIKLGHVLKVKSLEENLGTGKAKNLGLAICTHDIVCIVDTDDICVPERFEKQMEFLEQHPEVTIVGGQIIEFVDSINQPSGIRNLPETHDELVKFAKYRSPLNNMTIAYKRKDIISVGGYQHHLWMEDYNLYLRVLSQGFKIHNLQDILVYARVDNGMHARRKGLEYIKSEKQLLDLKKQLKIQNSLMANLLFLFRASLRLLPTSLLKGFYNQFLRKKV</sequence>
<name>A0ABN0K0X0_9GAMM</name>
<gene>
    <name evidence="5" type="ORF">F950_00806</name>
</gene>
<feature type="domain" description="Glycosyltransferase 2-like" evidence="4">
    <location>
        <begin position="15"/>
        <end position="143"/>
    </location>
</feature>
<evidence type="ECO:0000259" key="4">
    <source>
        <dbReference type="Pfam" id="PF00535"/>
    </source>
</evidence>
<dbReference type="SUPFAM" id="SSF53448">
    <property type="entry name" value="Nucleotide-diphospho-sugar transferases"/>
    <property type="match status" value="1"/>
</dbReference>
<keyword evidence="2" id="KW-0328">Glycosyltransferase</keyword>
<evidence type="ECO:0000313" key="6">
    <source>
        <dbReference type="Proteomes" id="UP000018433"/>
    </source>
</evidence>
<comment type="similarity">
    <text evidence="1">Belongs to the glycosyltransferase 2 family.</text>
</comment>
<organism evidence="5 6">
    <name type="scientific">Acinetobacter soli NIPH 2899</name>
    <dbReference type="NCBI Taxonomy" id="1217677"/>
    <lineage>
        <taxon>Bacteria</taxon>
        <taxon>Pseudomonadati</taxon>
        <taxon>Pseudomonadota</taxon>
        <taxon>Gammaproteobacteria</taxon>
        <taxon>Moraxellales</taxon>
        <taxon>Moraxellaceae</taxon>
        <taxon>Acinetobacter</taxon>
    </lineage>
</organism>
<dbReference type="PANTHER" id="PTHR43685:SF5">
    <property type="entry name" value="GLYCOSYLTRANSFERASE EPSE-RELATED"/>
    <property type="match status" value="1"/>
</dbReference>